<dbReference type="Proteomes" id="UP000215027">
    <property type="component" value="Chromosome II"/>
</dbReference>
<protein>
    <recommendedName>
        <fullName evidence="4">Glycerophosphoryl diester phosphodiesterase membrane domain-containing protein</fullName>
    </recommendedName>
</protein>
<dbReference type="RefSeq" id="WP_095045074.1">
    <property type="nucleotide sequence ID" value="NZ_LN890656.1"/>
</dbReference>
<sequence length="315" mass="33435">MDYLATIKRGWQLTWNNKFLWVLGFLAALGSGSGFSNSNYSANSGNTGAMAEWMTPERIAAMTAGLAAFTCIAFIVGIILWLVSLSARGGLIAGVAQLERGTAAPTVGSAFRLGWRRIGRLVGMTLLLYIVPVILFIVIMVGFLGAAGGLAYFSNSANDPTAMMAGLGGMALVFMCLLCVLIPFAIALSLVYAFAFRGIVLRDMGVMDSIRHGWQVVRKNLGEILLLGLAFFLIGIIILVVTAAIIAPIALLVGVPMVALMESNATFLQGLLAVLGLVLGLIVFALVSAITTAWQSATFTLAYMQWTGKDVLVEK</sequence>
<feature type="transmembrane region" description="Helical" evidence="1">
    <location>
        <begin position="126"/>
        <end position="152"/>
    </location>
</feature>
<feature type="transmembrane region" description="Helical" evidence="1">
    <location>
        <begin position="172"/>
        <end position="195"/>
    </location>
</feature>
<evidence type="ECO:0008006" key="4">
    <source>
        <dbReference type="Google" id="ProtNLM"/>
    </source>
</evidence>
<keyword evidence="3" id="KW-1185">Reference proteome</keyword>
<feature type="transmembrane region" description="Helical" evidence="1">
    <location>
        <begin position="58"/>
        <end position="83"/>
    </location>
</feature>
<dbReference type="InterPro" id="IPR055966">
    <property type="entry name" value="DUF7544"/>
</dbReference>
<evidence type="ECO:0000313" key="2">
    <source>
        <dbReference type="EMBL" id="CUS05698.1"/>
    </source>
</evidence>
<dbReference type="AlphaFoldDB" id="A0A160T8G4"/>
<keyword evidence="1" id="KW-1133">Transmembrane helix</keyword>
<accession>A0A160T8G4</accession>
<dbReference type="EMBL" id="LN890656">
    <property type="protein sequence ID" value="CUS05698.1"/>
    <property type="molecule type" value="Genomic_DNA"/>
</dbReference>
<proteinExistence type="predicted"/>
<dbReference type="Pfam" id="PF24400">
    <property type="entry name" value="DUF7544"/>
    <property type="match status" value="1"/>
</dbReference>
<keyword evidence="1" id="KW-0812">Transmembrane</keyword>
<organism evidence="2 3">
    <name type="scientific">Candidatus Promineifilum breve</name>
    <dbReference type="NCBI Taxonomy" id="1806508"/>
    <lineage>
        <taxon>Bacteria</taxon>
        <taxon>Bacillati</taxon>
        <taxon>Chloroflexota</taxon>
        <taxon>Ardenticatenia</taxon>
        <taxon>Candidatus Promineifilales</taxon>
        <taxon>Candidatus Promineifilaceae</taxon>
        <taxon>Candidatus Promineifilum</taxon>
    </lineage>
</organism>
<evidence type="ECO:0000256" key="1">
    <source>
        <dbReference type="SAM" id="Phobius"/>
    </source>
</evidence>
<gene>
    <name evidence="2" type="ORF">CFX0092_B0164</name>
</gene>
<keyword evidence="1" id="KW-0472">Membrane</keyword>
<evidence type="ECO:0000313" key="3">
    <source>
        <dbReference type="Proteomes" id="UP000215027"/>
    </source>
</evidence>
<feature type="transmembrane region" description="Helical" evidence="1">
    <location>
        <begin position="224"/>
        <end position="251"/>
    </location>
</feature>
<feature type="transmembrane region" description="Helical" evidence="1">
    <location>
        <begin position="271"/>
        <end position="294"/>
    </location>
</feature>
<dbReference type="KEGG" id="pbf:CFX0092_B0164"/>
<reference evidence="2" key="1">
    <citation type="submission" date="2016-01" db="EMBL/GenBank/DDBJ databases">
        <authorList>
            <person name="Mcilroy J.S."/>
            <person name="Karst M S."/>
            <person name="Albertsen M."/>
        </authorList>
    </citation>
    <scope>NUCLEOTIDE SEQUENCE</scope>
    <source>
        <strain evidence="2">Cfx-K</strain>
    </source>
</reference>
<name>A0A160T8G4_9CHLR</name>